<gene>
    <name evidence="3" type="ORF">ACRE_069460</name>
</gene>
<dbReference type="InterPro" id="IPR018870">
    <property type="entry name" value="Tti2"/>
</dbReference>
<dbReference type="Gene3D" id="1.25.10.10">
    <property type="entry name" value="Leucine-rich Repeat Variant"/>
    <property type="match status" value="1"/>
</dbReference>
<protein>
    <submittedName>
        <fullName evidence="3">Uncharacterized protein</fullName>
    </submittedName>
</protein>
<dbReference type="Pfam" id="PF10521">
    <property type="entry name" value="Tti2"/>
    <property type="match status" value="1"/>
</dbReference>
<comment type="caution">
    <text evidence="3">The sequence shown here is derived from an EMBL/GenBank/DDBJ whole genome shotgun (WGS) entry which is preliminary data.</text>
</comment>
<organism evidence="3 4">
    <name type="scientific">Hapsidospora chrysogenum (strain ATCC 11550 / CBS 779.69 / DSM 880 / IAM 14645 / JCM 23072 / IMI 49137)</name>
    <name type="common">Acremonium chrysogenum</name>
    <dbReference type="NCBI Taxonomy" id="857340"/>
    <lineage>
        <taxon>Eukaryota</taxon>
        <taxon>Fungi</taxon>
        <taxon>Dikarya</taxon>
        <taxon>Ascomycota</taxon>
        <taxon>Pezizomycotina</taxon>
        <taxon>Sordariomycetes</taxon>
        <taxon>Hypocreomycetidae</taxon>
        <taxon>Hypocreales</taxon>
        <taxon>Bionectriaceae</taxon>
        <taxon>Hapsidospora</taxon>
    </lineage>
</organism>
<name>A0A086SZ14_HAPC1</name>
<sequence>MERPEDWAPDAVKIATFVSEDLVCLHSGGRSGQDTGEDKEAASLGIEAALACLGILVSTWECSLDDRTLVTITAYTDSRDCWTTEHAALQASYLLDTRLSERRARDFIVGSILQDYLRPLFSKSTSKVTASGRPSQFRNQGHVQRDGLEPPPWKMQDPKAIAVLRWAVKTSEEDVLRDNWPLFTPVLLTTCEDQDTSVRTFGLEILTEFIDKCPHQILKTTGIGTVFQETVFPSLLFLPSLTPEEESARLTRQAYDALIVLARKEPNDSDPTRRHLLDKIVRDGILAAYDHASQYVGVVETLMRTTTILLNCLGIFSAKHMQSLLPMVSSVMADPFAISRPSVIVEAARALNATLSNCWPRVSEGGYEGEVLRTITTCWLNLYDGNLLDCRPLAGDVGRILVELRQTVKMLRSLYQASGTKPAPEIREALKEEPKLKELFS</sequence>
<dbReference type="InterPro" id="IPR016024">
    <property type="entry name" value="ARM-type_fold"/>
</dbReference>
<comment type="similarity">
    <text evidence="1">Belongs to the TTI2 family.</text>
</comment>
<feature type="compositionally biased region" description="Polar residues" evidence="2">
    <location>
        <begin position="127"/>
        <end position="142"/>
    </location>
</feature>
<dbReference type="GO" id="GO:0110078">
    <property type="term" value="C:TTT Hsp90 cochaperone complex"/>
    <property type="evidence" value="ECO:0007669"/>
    <property type="project" value="InterPro"/>
</dbReference>
<proteinExistence type="inferred from homology"/>
<keyword evidence="4" id="KW-1185">Reference proteome</keyword>
<accession>A0A086SZ14</accession>
<evidence type="ECO:0000313" key="3">
    <source>
        <dbReference type="EMBL" id="KFH42346.1"/>
    </source>
</evidence>
<dbReference type="GO" id="GO:0005829">
    <property type="term" value="C:cytosol"/>
    <property type="evidence" value="ECO:0007669"/>
    <property type="project" value="TreeGrafter"/>
</dbReference>
<evidence type="ECO:0000256" key="2">
    <source>
        <dbReference type="SAM" id="MobiDB-lite"/>
    </source>
</evidence>
<dbReference type="EMBL" id="JPKY01000097">
    <property type="protein sequence ID" value="KFH42346.1"/>
    <property type="molecule type" value="Genomic_DNA"/>
</dbReference>
<feature type="region of interest" description="Disordered" evidence="2">
    <location>
        <begin position="127"/>
        <end position="151"/>
    </location>
</feature>
<dbReference type="AlphaFoldDB" id="A0A086SZ14"/>
<dbReference type="Proteomes" id="UP000029964">
    <property type="component" value="Unassembled WGS sequence"/>
</dbReference>
<dbReference type="STRING" id="857340.A0A086SZ14"/>
<dbReference type="SUPFAM" id="SSF48371">
    <property type="entry name" value="ARM repeat"/>
    <property type="match status" value="1"/>
</dbReference>
<dbReference type="GO" id="GO:0005634">
    <property type="term" value="C:nucleus"/>
    <property type="evidence" value="ECO:0007669"/>
    <property type="project" value="TreeGrafter"/>
</dbReference>
<evidence type="ECO:0000313" key="4">
    <source>
        <dbReference type="Proteomes" id="UP000029964"/>
    </source>
</evidence>
<dbReference type="InterPro" id="IPR011989">
    <property type="entry name" value="ARM-like"/>
</dbReference>
<dbReference type="PANTHER" id="PTHR32226:SF2">
    <property type="entry name" value="TELO2-INTERACTING PROTEIN 2"/>
    <property type="match status" value="1"/>
</dbReference>
<dbReference type="HOGENOM" id="CLU_024466_4_0_1"/>
<dbReference type="PANTHER" id="PTHR32226">
    <property type="entry name" value="TELO2-INTERACTING PROTEIN 2"/>
    <property type="match status" value="1"/>
</dbReference>
<reference evidence="4" key="1">
    <citation type="journal article" date="2014" name="Genome Announc.">
        <title>Genome sequence and annotation of Acremonium chrysogenum, producer of the beta-lactam antibiotic cephalosporin C.</title>
        <authorList>
            <person name="Terfehr D."/>
            <person name="Dahlmann T.A."/>
            <person name="Specht T."/>
            <person name="Zadra I."/>
            <person name="Kuernsteiner H."/>
            <person name="Kueck U."/>
        </authorList>
    </citation>
    <scope>NUCLEOTIDE SEQUENCE [LARGE SCALE GENOMIC DNA]</scope>
    <source>
        <strain evidence="4">ATCC 11550 / CBS 779.69 / DSM 880 / IAM 14645 / JCM 23072 / IMI 49137</strain>
    </source>
</reference>
<evidence type="ECO:0000256" key="1">
    <source>
        <dbReference type="ARBA" id="ARBA00034736"/>
    </source>
</evidence>
<dbReference type="OrthoDB" id="6417021at2759"/>